<protein>
    <submittedName>
        <fullName evidence="3">OmpW family protein</fullName>
    </submittedName>
</protein>
<feature type="chain" id="PRO_5046335315" evidence="2">
    <location>
        <begin position="24"/>
        <end position="205"/>
    </location>
</feature>
<dbReference type="Gene3D" id="2.40.160.20">
    <property type="match status" value="1"/>
</dbReference>
<accession>A0ABP3Q055</accession>
<proteinExistence type="inferred from homology"/>
<dbReference type="RefSeq" id="WP_166936990.1">
    <property type="nucleotide sequence ID" value="NZ_BAAADD010000008.1"/>
</dbReference>
<evidence type="ECO:0000313" key="4">
    <source>
        <dbReference type="Proteomes" id="UP001499951"/>
    </source>
</evidence>
<evidence type="ECO:0000313" key="3">
    <source>
        <dbReference type="EMBL" id="GAA0580132.1"/>
    </source>
</evidence>
<dbReference type="SUPFAM" id="SSF56925">
    <property type="entry name" value="OMPA-like"/>
    <property type="match status" value="1"/>
</dbReference>
<dbReference type="InterPro" id="IPR011250">
    <property type="entry name" value="OMP/PagP_B-barrel"/>
</dbReference>
<dbReference type="PANTHER" id="PTHR36920">
    <property type="match status" value="1"/>
</dbReference>
<dbReference type="Proteomes" id="UP001499951">
    <property type="component" value="Unassembled WGS sequence"/>
</dbReference>
<dbReference type="Pfam" id="PF03922">
    <property type="entry name" value="OmpW"/>
    <property type="match status" value="1"/>
</dbReference>
<evidence type="ECO:0000256" key="1">
    <source>
        <dbReference type="ARBA" id="ARBA00009330"/>
    </source>
</evidence>
<comment type="caution">
    <text evidence="3">The sequence shown here is derived from an EMBL/GenBank/DDBJ whole genome shotgun (WGS) entry which is preliminary data.</text>
</comment>
<organism evidence="3 4">
    <name type="scientific">Rhizomicrobium electricum</name>
    <dbReference type="NCBI Taxonomy" id="480070"/>
    <lineage>
        <taxon>Bacteria</taxon>
        <taxon>Pseudomonadati</taxon>
        <taxon>Pseudomonadota</taxon>
        <taxon>Alphaproteobacteria</taxon>
        <taxon>Micropepsales</taxon>
        <taxon>Micropepsaceae</taxon>
        <taxon>Rhizomicrobium</taxon>
    </lineage>
</organism>
<gene>
    <name evidence="3" type="ORF">GCM10008942_31300</name>
</gene>
<comment type="similarity">
    <text evidence="1">Belongs to the OmpW/AlkL family.</text>
</comment>
<keyword evidence="4" id="KW-1185">Reference proteome</keyword>
<feature type="signal peptide" evidence="2">
    <location>
        <begin position="1"/>
        <end position="23"/>
    </location>
</feature>
<keyword evidence="2" id="KW-0732">Signal</keyword>
<dbReference type="EMBL" id="BAAADD010000008">
    <property type="protein sequence ID" value="GAA0580132.1"/>
    <property type="molecule type" value="Genomic_DNA"/>
</dbReference>
<dbReference type="PANTHER" id="PTHR36920:SF1">
    <property type="entry name" value="OUTER MEMBRANE PROTEIN W"/>
    <property type="match status" value="1"/>
</dbReference>
<dbReference type="InterPro" id="IPR005618">
    <property type="entry name" value="OMPW"/>
</dbReference>
<sequence length="205" mass="22137">MQMYYRAVAAAAFLATAAVSAGAAPYEAGTVLLRARAVEIVPDVSSTVSIGGKVSITDTTIPEADITYFLTPHWSLELIAGSDKHAIYYGNTKLANVWLLPPTLTVQYHFDQIGPLQPYVGAGPNYTVFYDRSTGPLGKLRTTDNWGFALQAGVDVPLTEDGRFFFNFDVKRLWLSTSASFSASPVTAKVNINPWLIGSGVGIRL</sequence>
<evidence type="ECO:0000256" key="2">
    <source>
        <dbReference type="SAM" id="SignalP"/>
    </source>
</evidence>
<reference evidence="4" key="1">
    <citation type="journal article" date="2019" name="Int. J. Syst. Evol. Microbiol.">
        <title>The Global Catalogue of Microorganisms (GCM) 10K type strain sequencing project: providing services to taxonomists for standard genome sequencing and annotation.</title>
        <authorList>
            <consortium name="The Broad Institute Genomics Platform"/>
            <consortium name="The Broad Institute Genome Sequencing Center for Infectious Disease"/>
            <person name="Wu L."/>
            <person name="Ma J."/>
        </authorList>
    </citation>
    <scope>NUCLEOTIDE SEQUENCE [LARGE SCALE GENOMIC DNA]</scope>
    <source>
        <strain evidence="4">JCM 15089</strain>
    </source>
</reference>
<name>A0ABP3Q055_9PROT</name>